<feature type="region of interest" description="Disordered" evidence="1">
    <location>
        <begin position="64"/>
        <end position="111"/>
    </location>
</feature>
<dbReference type="AlphaFoldDB" id="A0A6A6CSP2"/>
<sequence length="133" mass="14571">MAKTTTMNNQVDGKDQLLAAVLASLYAQNSKPDIGVIGRFLGLTYFAAEGRLRQPRKAAETMVEKAQKGQLPSVQAPKRKSAVNKVCKRKGKVGAKRNTKSKSARDDSSDNDLSVWENVLDYEATINPAEVEF</sequence>
<evidence type="ECO:0000313" key="3">
    <source>
        <dbReference type="Proteomes" id="UP000799537"/>
    </source>
</evidence>
<dbReference type="Proteomes" id="UP000799537">
    <property type="component" value="Unassembled WGS sequence"/>
</dbReference>
<gene>
    <name evidence="2" type="ORF">M409DRAFT_53154</name>
</gene>
<evidence type="ECO:0000313" key="2">
    <source>
        <dbReference type="EMBL" id="KAF2168486.1"/>
    </source>
</evidence>
<reference evidence="2" key="1">
    <citation type="journal article" date="2020" name="Stud. Mycol.">
        <title>101 Dothideomycetes genomes: a test case for predicting lifestyles and emergence of pathogens.</title>
        <authorList>
            <person name="Haridas S."/>
            <person name="Albert R."/>
            <person name="Binder M."/>
            <person name="Bloem J."/>
            <person name="Labutti K."/>
            <person name="Salamov A."/>
            <person name="Andreopoulos B."/>
            <person name="Baker S."/>
            <person name="Barry K."/>
            <person name="Bills G."/>
            <person name="Bluhm B."/>
            <person name="Cannon C."/>
            <person name="Castanera R."/>
            <person name="Culley D."/>
            <person name="Daum C."/>
            <person name="Ezra D."/>
            <person name="Gonzalez J."/>
            <person name="Henrissat B."/>
            <person name="Kuo A."/>
            <person name="Liang C."/>
            <person name="Lipzen A."/>
            <person name="Lutzoni F."/>
            <person name="Magnuson J."/>
            <person name="Mondo S."/>
            <person name="Nolan M."/>
            <person name="Ohm R."/>
            <person name="Pangilinan J."/>
            <person name="Park H.-J."/>
            <person name="Ramirez L."/>
            <person name="Alfaro M."/>
            <person name="Sun H."/>
            <person name="Tritt A."/>
            <person name="Yoshinaga Y."/>
            <person name="Zwiers L.-H."/>
            <person name="Turgeon B."/>
            <person name="Goodwin S."/>
            <person name="Spatafora J."/>
            <person name="Crous P."/>
            <person name="Grigoriev I."/>
        </authorList>
    </citation>
    <scope>NUCLEOTIDE SEQUENCE</scope>
    <source>
        <strain evidence="2">ATCC 36951</strain>
    </source>
</reference>
<feature type="compositionally biased region" description="Basic residues" evidence="1">
    <location>
        <begin position="77"/>
        <end position="102"/>
    </location>
</feature>
<name>A0A6A6CSP2_ZASCE</name>
<accession>A0A6A6CSP2</accession>
<dbReference type="EMBL" id="ML993590">
    <property type="protein sequence ID" value="KAF2168486.1"/>
    <property type="molecule type" value="Genomic_DNA"/>
</dbReference>
<dbReference type="GeneID" id="54565558"/>
<dbReference type="RefSeq" id="XP_033669375.1">
    <property type="nucleotide sequence ID" value="XM_033812286.1"/>
</dbReference>
<organism evidence="2 3">
    <name type="scientific">Zasmidium cellare ATCC 36951</name>
    <dbReference type="NCBI Taxonomy" id="1080233"/>
    <lineage>
        <taxon>Eukaryota</taxon>
        <taxon>Fungi</taxon>
        <taxon>Dikarya</taxon>
        <taxon>Ascomycota</taxon>
        <taxon>Pezizomycotina</taxon>
        <taxon>Dothideomycetes</taxon>
        <taxon>Dothideomycetidae</taxon>
        <taxon>Mycosphaerellales</taxon>
        <taxon>Mycosphaerellaceae</taxon>
        <taxon>Zasmidium</taxon>
    </lineage>
</organism>
<evidence type="ECO:0000256" key="1">
    <source>
        <dbReference type="SAM" id="MobiDB-lite"/>
    </source>
</evidence>
<proteinExistence type="predicted"/>
<keyword evidence="3" id="KW-1185">Reference proteome</keyword>
<protein>
    <submittedName>
        <fullName evidence="2">Uncharacterized protein</fullName>
    </submittedName>
</protein>